<dbReference type="InterPro" id="IPR045337">
    <property type="entry name" value="MmgE_PrpD_C"/>
</dbReference>
<dbReference type="InterPro" id="IPR042183">
    <property type="entry name" value="MmgE/PrpD_sf_1"/>
</dbReference>
<evidence type="ECO:0000256" key="1">
    <source>
        <dbReference type="ARBA" id="ARBA00006174"/>
    </source>
</evidence>
<feature type="compositionally biased region" description="Basic residues" evidence="2">
    <location>
        <begin position="357"/>
        <end position="377"/>
    </location>
</feature>
<feature type="region of interest" description="Disordered" evidence="2">
    <location>
        <begin position="340"/>
        <end position="377"/>
    </location>
</feature>
<evidence type="ECO:0000256" key="2">
    <source>
        <dbReference type="SAM" id="MobiDB-lite"/>
    </source>
</evidence>
<dbReference type="EMBL" id="AP022871">
    <property type="protein sequence ID" value="BCB89972.1"/>
    <property type="molecule type" value="Genomic_DNA"/>
</dbReference>
<accession>A0A6F8YV26</accession>
<dbReference type="GO" id="GO:0016829">
    <property type="term" value="F:lyase activity"/>
    <property type="evidence" value="ECO:0007669"/>
    <property type="project" value="InterPro"/>
</dbReference>
<evidence type="ECO:0000259" key="4">
    <source>
        <dbReference type="Pfam" id="PF19305"/>
    </source>
</evidence>
<evidence type="ECO:0008006" key="7">
    <source>
        <dbReference type="Google" id="ProtNLM"/>
    </source>
</evidence>
<feature type="domain" description="MmgE/PrpD N-terminal" evidence="3">
    <location>
        <begin position="7"/>
        <end position="185"/>
    </location>
</feature>
<evidence type="ECO:0000259" key="3">
    <source>
        <dbReference type="Pfam" id="PF03972"/>
    </source>
</evidence>
<dbReference type="Gene3D" id="1.10.4100.10">
    <property type="entry name" value="2-methylcitrate dehydratase PrpD"/>
    <property type="match status" value="1"/>
</dbReference>
<dbReference type="KEGG" id="psuu:Psuf_072850"/>
<protein>
    <recommendedName>
        <fullName evidence="7">2-methylcitrate dehydratase</fullName>
    </recommendedName>
</protein>
<dbReference type="PANTHER" id="PTHR16943">
    <property type="entry name" value="2-METHYLCITRATE DEHYDRATASE-RELATED"/>
    <property type="match status" value="1"/>
</dbReference>
<comment type="similarity">
    <text evidence="1">Belongs to the PrpD family.</text>
</comment>
<dbReference type="InterPro" id="IPR045336">
    <property type="entry name" value="MmgE_PrpD_N"/>
</dbReference>
<evidence type="ECO:0000313" key="6">
    <source>
        <dbReference type="Proteomes" id="UP000503011"/>
    </source>
</evidence>
<proteinExistence type="inferred from homology"/>
<dbReference type="Pfam" id="PF19305">
    <property type="entry name" value="MmgE_PrpD_C"/>
    <property type="match status" value="1"/>
</dbReference>
<dbReference type="PANTHER" id="PTHR16943:SF8">
    <property type="entry name" value="2-METHYLCITRATE DEHYDRATASE"/>
    <property type="match status" value="1"/>
</dbReference>
<dbReference type="AlphaFoldDB" id="A0A6F8YV26"/>
<organism evidence="5 6">
    <name type="scientific">Phytohabitans suffuscus</name>
    <dbReference type="NCBI Taxonomy" id="624315"/>
    <lineage>
        <taxon>Bacteria</taxon>
        <taxon>Bacillati</taxon>
        <taxon>Actinomycetota</taxon>
        <taxon>Actinomycetes</taxon>
        <taxon>Micromonosporales</taxon>
        <taxon>Micromonosporaceae</taxon>
    </lineage>
</organism>
<sequence>MERGAGLGPRADAFRLAVLAQVLDLSDGWRFGGNHPSSPVVAACMALAMRDTVRDTGLDPVRVRVAMVAGYEVGARLSAATHPEQTLGGLHPTGTTGAVAAAAASASLLRLDPAATGTALALAAAYAPLSLIGGVLTGATAKALDAGYAARTGLEAALLARAGVSGWSGALEDPHGFVAAVTGGRRGGLPVDDLGDRYTIAEVYLKPYPACRHTHSAIEAALAVRAEDSGLSDVEQIAAVDVASYDVATRVVGGRTGVRSSYVACQLSLPYVVAAALHDGGYGPAQLRPAAIARPAVQALAGRVRLRTDDGLDTRYPAGNPATLVLTRRDGTRVSRHVEVAPGDPRRPWRWTGSWPRPRRRPRGGGARRRGRGARRP</sequence>
<dbReference type="Proteomes" id="UP000503011">
    <property type="component" value="Chromosome"/>
</dbReference>
<dbReference type="Pfam" id="PF03972">
    <property type="entry name" value="MmgE_PrpD_N"/>
    <property type="match status" value="1"/>
</dbReference>
<dbReference type="InterPro" id="IPR042188">
    <property type="entry name" value="MmgE/PrpD_sf_2"/>
</dbReference>
<dbReference type="InterPro" id="IPR036148">
    <property type="entry name" value="MmgE/PrpD_sf"/>
</dbReference>
<evidence type="ECO:0000313" key="5">
    <source>
        <dbReference type="EMBL" id="BCB89972.1"/>
    </source>
</evidence>
<reference evidence="5 6" key="2">
    <citation type="submission" date="2020-03" db="EMBL/GenBank/DDBJ databases">
        <authorList>
            <person name="Ichikawa N."/>
            <person name="Kimura A."/>
            <person name="Kitahashi Y."/>
            <person name="Uohara A."/>
        </authorList>
    </citation>
    <scope>NUCLEOTIDE SEQUENCE [LARGE SCALE GENOMIC DNA]</scope>
    <source>
        <strain evidence="5 6">NBRC 105367</strain>
    </source>
</reference>
<gene>
    <name evidence="5" type="ORF">Psuf_072850</name>
</gene>
<name>A0A6F8YV26_9ACTN</name>
<reference evidence="5 6" key="1">
    <citation type="submission" date="2020-03" db="EMBL/GenBank/DDBJ databases">
        <title>Whole genome shotgun sequence of Phytohabitans suffuscus NBRC 105367.</title>
        <authorList>
            <person name="Komaki H."/>
            <person name="Tamura T."/>
        </authorList>
    </citation>
    <scope>NUCLEOTIDE SEQUENCE [LARGE SCALE GENOMIC DNA]</scope>
    <source>
        <strain evidence="5 6">NBRC 105367</strain>
    </source>
</reference>
<feature type="domain" description="MmgE/PrpD C-terminal" evidence="4">
    <location>
        <begin position="208"/>
        <end position="351"/>
    </location>
</feature>
<dbReference type="InterPro" id="IPR005656">
    <property type="entry name" value="MmgE_PrpD"/>
</dbReference>
<dbReference type="RefSeq" id="WP_173162042.1">
    <property type="nucleotide sequence ID" value="NZ_AP022871.1"/>
</dbReference>
<dbReference type="Gene3D" id="3.30.1330.120">
    <property type="entry name" value="2-methylcitrate dehydratase PrpD"/>
    <property type="match status" value="1"/>
</dbReference>
<dbReference type="SUPFAM" id="SSF103378">
    <property type="entry name" value="2-methylcitrate dehydratase PrpD"/>
    <property type="match status" value="1"/>
</dbReference>
<keyword evidence="6" id="KW-1185">Reference proteome</keyword>